<keyword evidence="2" id="KW-0408">Iron</keyword>
<keyword evidence="5" id="KW-1185">Reference proteome</keyword>
<sequence length="104" mass="11331">MGSTPHPTEVEYLSASGELRVLFSDGYEVKFSSEKLRGYCPCAHCQGHSGGPLKWNPIRTPLAAQIRDVSAVGNYGMCIAFEDGHDTGIYAFDVLRDEKSVYAG</sequence>
<evidence type="ECO:0000256" key="2">
    <source>
        <dbReference type="ARBA" id="ARBA00023004"/>
    </source>
</evidence>
<reference evidence="4 5" key="1">
    <citation type="submission" date="2019-08" db="EMBL/GenBank/DDBJ databases">
        <authorList>
            <person name="Liang Q."/>
        </authorList>
    </citation>
    <scope>NUCLEOTIDE SEQUENCE [LARGE SCALE GENOMIC DNA]</scope>
    <source>
        <strain evidence="4 5">V1718</strain>
    </source>
</reference>
<dbReference type="InterPro" id="IPR010376">
    <property type="entry name" value="GBBH-like_N"/>
</dbReference>
<dbReference type="RefSeq" id="WP_146961865.1">
    <property type="nucleotide sequence ID" value="NZ_CP042467.1"/>
</dbReference>
<dbReference type="Gene3D" id="3.30.2020.30">
    <property type="match status" value="1"/>
</dbReference>
<protein>
    <submittedName>
        <fullName evidence="4">DUF971 domain-containing protein</fullName>
    </submittedName>
</protein>
<name>A0A5B8XZY4_9DELT</name>
<organism evidence="4 5">
    <name type="scientific">Microvenator marinus</name>
    <dbReference type="NCBI Taxonomy" id="2600177"/>
    <lineage>
        <taxon>Bacteria</taxon>
        <taxon>Deltaproteobacteria</taxon>
        <taxon>Bradymonadales</taxon>
        <taxon>Microvenatoraceae</taxon>
        <taxon>Microvenator</taxon>
    </lineage>
</organism>
<evidence type="ECO:0000259" key="3">
    <source>
        <dbReference type="Pfam" id="PF06155"/>
    </source>
</evidence>
<dbReference type="EMBL" id="CP042467">
    <property type="protein sequence ID" value="QED28969.1"/>
    <property type="molecule type" value="Genomic_DNA"/>
</dbReference>
<dbReference type="PANTHER" id="PTHR35303:SF5">
    <property type="entry name" value="OS02G0197800 PROTEIN"/>
    <property type="match status" value="1"/>
</dbReference>
<evidence type="ECO:0000256" key="1">
    <source>
        <dbReference type="ARBA" id="ARBA00022723"/>
    </source>
</evidence>
<dbReference type="AlphaFoldDB" id="A0A5B8XZY4"/>
<evidence type="ECO:0000313" key="5">
    <source>
        <dbReference type="Proteomes" id="UP000321595"/>
    </source>
</evidence>
<dbReference type="KEGG" id="bbae:FRD01_17335"/>
<evidence type="ECO:0000313" key="4">
    <source>
        <dbReference type="EMBL" id="QED28969.1"/>
    </source>
</evidence>
<dbReference type="GO" id="GO:0046872">
    <property type="term" value="F:metal ion binding"/>
    <property type="evidence" value="ECO:0007669"/>
    <property type="project" value="UniProtKB-KW"/>
</dbReference>
<dbReference type="Pfam" id="PF06155">
    <property type="entry name" value="GBBH-like_N"/>
    <property type="match status" value="1"/>
</dbReference>
<gene>
    <name evidence="4" type="ORF">FRD01_17335</name>
</gene>
<dbReference type="OrthoDB" id="9794178at2"/>
<dbReference type="PANTHER" id="PTHR35303">
    <property type="entry name" value="OS02G0197800 PROTEIN"/>
    <property type="match status" value="1"/>
</dbReference>
<proteinExistence type="predicted"/>
<keyword evidence="1" id="KW-0479">Metal-binding</keyword>
<accession>A0A5B8XZY4</accession>
<dbReference type="Proteomes" id="UP000321595">
    <property type="component" value="Chromosome"/>
</dbReference>
<feature type="domain" description="Gamma-butyrobetaine hydroxylase-like N-terminal" evidence="3">
    <location>
        <begin position="14"/>
        <end position="96"/>
    </location>
</feature>
<dbReference type="InterPro" id="IPR038492">
    <property type="entry name" value="GBBH-like_N_sf"/>
</dbReference>